<dbReference type="EMBL" id="CAADFM010000187">
    <property type="protein sequence ID" value="VFK18027.1"/>
    <property type="molecule type" value="Genomic_DNA"/>
</dbReference>
<protein>
    <submittedName>
        <fullName evidence="1">Uncharacterized protein</fullName>
    </submittedName>
</protein>
<dbReference type="SUPFAM" id="SSF143100">
    <property type="entry name" value="TTHA1013/TTHA0281-like"/>
    <property type="match status" value="1"/>
</dbReference>
<dbReference type="InterPro" id="IPR035069">
    <property type="entry name" value="TTHA1013/TTHA0281-like"/>
</dbReference>
<dbReference type="EMBL" id="CAADFP010000200">
    <property type="protein sequence ID" value="VFK33290.1"/>
    <property type="molecule type" value="Genomic_DNA"/>
</dbReference>
<gene>
    <name evidence="1" type="ORF">BECKLPF1236A_GA0070988_101877</name>
    <name evidence="2" type="ORF">BECKLPF1236C_GA0070990_102007</name>
</gene>
<evidence type="ECO:0000313" key="1">
    <source>
        <dbReference type="EMBL" id="VFK18027.1"/>
    </source>
</evidence>
<name>A0A450WLV2_9GAMM</name>
<organism evidence="1">
    <name type="scientific">Candidatus Kentrum sp. LPFa</name>
    <dbReference type="NCBI Taxonomy" id="2126335"/>
    <lineage>
        <taxon>Bacteria</taxon>
        <taxon>Pseudomonadati</taxon>
        <taxon>Pseudomonadota</taxon>
        <taxon>Gammaproteobacteria</taxon>
        <taxon>Candidatus Kentrum</taxon>
    </lineage>
</organism>
<dbReference type="AlphaFoldDB" id="A0A450WLV2"/>
<sequence length="51" mass="5781">MMQYKGYLSKVEFDDLANVFHGEVVNICDVITFQGRSVDELHEAFQASVEA</sequence>
<accession>A0A450WLV2</accession>
<proteinExistence type="predicted"/>
<reference evidence="1" key="1">
    <citation type="submission" date="2019-02" db="EMBL/GenBank/DDBJ databases">
        <authorList>
            <person name="Gruber-Vodicka R. H."/>
            <person name="Seah K. B. B."/>
        </authorList>
    </citation>
    <scope>NUCLEOTIDE SEQUENCE</scope>
    <source>
        <strain evidence="1">BECK_S312</strain>
        <strain evidence="2">BECK_S426</strain>
    </source>
</reference>
<evidence type="ECO:0000313" key="2">
    <source>
        <dbReference type="EMBL" id="VFK33290.1"/>
    </source>
</evidence>